<protein>
    <recommendedName>
        <fullName evidence="8">Guanine nucleotide exchange factor lte1</fullName>
    </recommendedName>
</protein>
<keyword evidence="7" id="KW-1185">Reference proteome</keyword>
<evidence type="ECO:0008006" key="8">
    <source>
        <dbReference type="Google" id="ProtNLM"/>
    </source>
</evidence>
<sequence>MESVVSAPDNVSLQSDRPKDLSPTVCEREYLANEPIDVETRFATSASNLRRAHTVAQGRNIAKSNTGVRAVRGRVASSILRAKDSHEILRKRPVKHFDIPQAPRDALAGAREPNHFTVGNVGQNGKIFLRPIQNPLHKEPHPTSFPPPPTRSRTDHLHLQSRSHDGNDPSRWSNSQLSELRPDFILEEGCEDGNSVVTDEAVSEYNRQHQHRQRAHSFSTISEQQSVSGAKRYGEFRIFIHRPDDRPRSADDSRRPTLDIAIPHYRLGTPRFNTEGSAALHSSVYSRASLSDNFRVSGFLRENYTASPSPGPNVYIGDSFQPERPSFAASMFSGQPAMEMPRASTVTVNPVFYELKEPIEPSIYDRLSSKMHDSSVVRYIPGTKDIGAATPARLVAQISSESFMDYELVSDFFLTFRSYLSPGNLLSLLLARLQWAINRLQDDGRIIRIRTFAALRHWILNYFADDFVPDYDLRARFCNTINTMHDNVKAREGGGMSDLKILIDLKRCWHGKCATYWDLPTDHVAPGTVIVPGGPDFETAPEVEGNAEKPEDDSTTPEGNREHRMNGQQSLPALQQIQHDRNNSTATAKSMPISTRSDHSVQATSCSLPPKSPKRLSVPVAASKAPHPVPIIPPKLLCSPPESPNVSPIMTKRLPFHGHAHKRSGSFSDSVRDDRAPLSLLKLEQQAFSSQEILNLGSLIRGELYPPAESYMTMMAPPSPPLPSSASTGALDRRSTMNETSKPPGSSSGMKTIIGSIRRALHSRHGGQSVSSRAANGHWSPSMRGKTSALPNNVAFGSDLYRDRKSSATSRRPIRIDILCDEAFQEYRRAVGEVDSPLTARAPRLEVNEQAMELEGKKTDRPAPGFDHSRAKSQITLGSQSIVIVDDTGVGGPVMSGAVLEQSMGLEQSPGFLNAAYTPTTVKAASPRLPSQRSTLAEDQYSLPIYYEEADSGPPNRISRFLRSSGISESRRSFSTERFSVSWKRTSPSLRLRKYASFQSGISRQRSAMARDSSLPPATDSNPSGLTVGKHVGPTLRRRPGGDLRQMQSGGGLRSHPDSGSFASGSTYRSSFADSMISGPDDDVSRRQTSLIPPNPRYELIQTHSSQMMRRSFEAAIAQFAQIPDDDDGGIESALLKLEGKWPGSHTGGPTGLSHRDQDPGGMCREPGHLRHGQALGSSDPTTTEVARRRCQTLLGTDLLYPQVRRRLSPSRPYSDSLAGSESEESYSSIPLLERGLSDESMKKPNPNLGSQHSALLPRPRLSRISVQDTSEVESSHPSIDIVKRTDSLECIPRGSTLPVPMFKGSKDRRGRLSGLSSELSVDVIGSQEAFEPRLSLDTQSLRDSSFGIPPHPLAHPPSPPMTIQNPRSVASCTTPMDPVLFPAEPLTPDPSPRNKNAQRNNLRAVNTQQVSGDVLSRSEMDRQRYNVSKNPDPDHVPFILSCESQVLAQQLTLVEMAALSEVDWRDLVDMNWSSGSPSTRNWVQFLTEEERRGIDLVVGRFNLMVRWVVSEIVLVRTIEERASTIIKFIHTAAHARRICNYATMLQIAIALSSTDCSRLQKTWALVPPSERRVLKDMELLIQPVRNFHDLRVEMETANLQEGCIPFVGLYVHDLTYNAQKPAQVANPNGEPLVNFERYRTAAKIVKSLLRLIDASTKYKFEPVQGVIERCLWIASLSEEQIQKRSRMLE</sequence>
<dbReference type="InterPro" id="IPR008937">
    <property type="entry name" value="Ras-like_GEF"/>
</dbReference>
<dbReference type="CDD" id="cd06224">
    <property type="entry name" value="REM"/>
    <property type="match status" value="1"/>
</dbReference>
<feature type="region of interest" description="Disordered" evidence="3">
    <location>
        <begin position="580"/>
        <end position="615"/>
    </location>
</feature>
<feature type="region of interest" description="Disordered" evidence="3">
    <location>
        <begin position="716"/>
        <end position="792"/>
    </location>
</feature>
<dbReference type="SUPFAM" id="SSF48366">
    <property type="entry name" value="Ras GEF"/>
    <property type="match status" value="1"/>
</dbReference>
<evidence type="ECO:0000259" key="5">
    <source>
        <dbReference type="PROSITE" id="PS50212"/>
    </source>
</evidence>
<evidence type="ECO:0000256" key="1">
    <source>
        <dbReference type="ARBA" id="ARBA00022658"/>
    </source>
</evidence>
<dbReference type="PANTHER" id="PTHR23113:SF363">
    <property type="entry name" value="PROTEIN SON OF SEVENLESS"/>
    <property type="match status" value="1"/>
</dbReference>
<dbReference type="RefSeq" id="XP_026611409.1">
    <property type="nucleotide sequence ID" value="XM_026757772.1"/>
</dbReference>
<feature type="domain" description="Ras-GEF" evidence="4">
    <location>
        <begin position="1444"/>
        <end position="1687"/>
    </location>
</feature>
<feature type="region of interest" description="Disordered" evidence="3">
    <location>
        <begin position="1206"/>
        <end position="1229"/>
    </location>
</feature>
<dbReference type="InterPro" id="IPR036964">
    <property type="entry name" value="RASGEF_cat_dom_sf"/>
</dbReference>
<dbReference type="Pfam" id="PF00618">
    <property type="entry name" value="RasGEF_N"/>
    <property type="match status" value="1"/>
</dbReference>
<reference evidence="6" key="1">
    <citation type="submission" date="2018-08" db="EMBL/GenBank/DDBJ databases">
        <title>Draft genome sequence of azole-resistant Aspergillus thermomutatus (Neosartorya pseudofischeri) strain HMR AF 39, isolated from a human nasal aspirate.</title>
        <authorList>
            <person name="Parent-Michaud M."/>
            <person name="Dufresne P.J."/>
            <person name="Fournier E."/>
            <person name="Martineau C."/>
            <person name="Moreira S."/>
            <person name="Perkins V."/>
            <person name="De Repentigny L."/>
            <person name="Dufresne S.F."/>
        </authorList>
    </citation>
    <scope>NUCLEOTIDE SEQUENCE [LARGE SCALE GENOMIC DNA]</scope>
    <source>
        <strain evidence="6">HMR AF 39</strain>
    </source>
</reference>
<dbReference type="GO" id="GO:0007265">
    <property type="term" value="P:Ras protein signal transduction"/>
    <property type="evidence" value="ECO:0007669"/>
    <property type="project" value="TreeGrafter"/>
</dbReference>
<feature type="region of interest" description="Disordered" evidence="3">
    <location>
        <begin position="1001"/>
        <end position="1094"/>
    </location>
</feature>
<dbReference type="STRING" id="41047.A0A397G7R1"/>
<feature type="compositionally biased region" description="Polar residues" evidence="3">
    <location>
        <begin position="580"/>
        <end position="607"/>
    </location>
</feature>
<comment type="caution">
    <text evidence="6">The sequence shown here is derived from an EMBL/GenBank/DDBJ whole genome shotgun (WGS) entry which is preliminary data.</text>
</comment>
<name>A0A397G7R1_ASPTH</name>
<dbReference type="Proteomes" id="UP000215305">
    <property type="component" value="Unassembled WGS sequence"/>
</dbReference>
<gene>
    <name evidence="6" type="ORF">CDV56_104153</name>
</gene>
<feature type="region of interest" description="Disordered" evidence="3">
    <location>
        <begin position="1382"/>
        <end position="1401"/>
    </location>
</feature>
<evidence type="ECO:0000259" key="4">
    <source>
        <dbReference type="PROSITE" id="PS50009"/>
    </source>
</evidence>
<dbReference type="PANTHER" id="PTHR23113">
    <property type="entry name" value="GUANINE NUCLEOTIDE EXCHANGE FACTOR"/>
    <property type="match status" value="1"/>
</dbReference>
<dbReference type="PROSITE" id="PS50009">
    <property type="entry name" value="RASGEF_CAT"/>
    <property type="match status" value="1"/>
</dbReference>
<dbReference type="GeneID" id="38126127"/>
<evidence type="ECO:0000313" key="7">
    <source>
        <dbReference type="Proteomes" id="UP000215305"/>
    </source>
</evidence>
<accession>A0A397G7R1</accession>
<dbReference type="InterPro" id="IPR001895">
    <property type="entry name" value="RASGEF_cat_dom"/>
</dbReference>
<evidence type="ECO:0000256" key="2">
    <source>
        <dbReference type="PROSITE-ProRule" id="PRU00168"/>
    </source>
</evidence>
<feature type="region of interest" description="Disordered" evidence="3">
    <location>
        <begin position="134"/>
        <end position="175"/>
    </location>
</feature>
<feature type="compositionally biased region" description="Polar residues" evidence="3">
    <location>
        <begin position="1061"/>
        <end position="1073"/>
    </location>
</feature>
<dbReference type="InterPro" id="IPR000651">
    <property type="entry name" value="Ras-like_Gua-exchang_fac_N"/>
</dbReference>
<dbReference type="Gene3D" id="1.10.840.10">
    <property type="entry name" value="Ras guanine-nucleotide exchange factors catalytic domain"/>
    <property type="match status" value="1"/>
</dbReference>
<dbReference type="EMBL" id="NKHU02000232">
    <property type="protein sequence ID" value="RHZ47045.1"/>
    <property type="molecule type" value="Genomic_DNA"/>
</dbReference>
<dbReference type="Pfam" id="PF00617">
    <property type="entry name" value="RasGEF"/>
    <property type="match status" value="1"/>
</dbReference>
<evidence type="ECO:0000313" key="6">
    <source>
        <dbReference type="EMBL" id="RHZ47045.1"/>
    </source>
</evidence>
<feature type="region of interest" description="Disordered" evidence="3">
    <location>
        <begin position="1"/>
        <end position="21"/>
    </location>
</feature>
<dbReference type="GO" id="GO:0005886">
    <property type="term" value="C:plasma membrane"/>
    <property type="evidence" value="ECO:0007669"/>
    <property type="project" value="TreeGrafter"/>
</dbReference>
<dbReference type="InterPro" id="IPR023578">
    <property type="entry name" value="Ras_GEF_dom_sf"/>
</dbReference>
<organism evidence="6 7">
    <name type="scientific">Aspergillus thermomutatus</name>
    <name type="common">Neosartorya pseudofischeri</name>
    <dbReference type="NCBI Taxonomy" id="41047"/>
    <lineage>
        <taxon>Eukaryota</taxon>
        <taxon>Fungi</taxon>
        <taxon>Dikarya</taxon>
        <taxon>Ascomycota</taxon>
        <taxon>Pezizomycotina</taxon>
        <taxon>Eurotiomycetes</taxon>
        <taxon>Eurotiomycetidae</taxon>
        <taxon>Eurotiales</taxon>
        <taxon>Aspergillaceae</taxon>
        <taxon>Aspergillus</taxon>
        <taxon>Aspergillus subgen. Fumigati</taxon>
    </lineage>
</organism>
<dbReference type="OrthoDB" id="10254377at2759"/>
<feature type="domain" description="N-terminal Ras-GEF" evidence="5">
    <location>
        <begin position="382"/>
        <end position="507"/>
    </location>
</feature>
<feature type="compositionally biased region" description="Polar residues" evidence="3">
    <location>
        <begin position="737"/>
        <end position="750"/>
    </location>
</feature>
<dbReference type="Gene3D" id="1.20.870.10">
    <property type="entry name" value="Son of sevenless (SoS) protein Chain: S domain 1"/>
    <property type="match status" value="1"/>
</dbReference>
<keyword evidence="1 2" id="KW-0344">Guanine-nucleotide releasing factor</keyword>
<proteinExistence type="predicted"/>
<dbReference type="VEuPathDB" id="FungiDB:CDV56_104153"/>
<dbReference type="SMART" id="SM00229">
    <property type="entry name" value="RasGEFN"/>
    <property type="match status" value="1"/>
</dbReference>
<evidence type="ECO:0000256" key="3">
    <source>
        <dbReference type="SAM" id="MobiDB-lite"/>
    </source>
</evidence>
<dbReference type="SMART" id="SM00147">
    <property type="entry name" value="RasGEF"/>
    <property type="match status" value="1"/>
</dbReference>
<feature type="compositionally biased region" description="Basic and acidic residues" evidence="3">
    <location>
        <begin position="152"/>
        <end position="168"/>
    </location>
</feature>
<feature type="region of interest" description="Disordered" evidence="3">
    <location>
        <begin position="529"/>
        <end position="566"/>
    </location>
</feature>
<dbReference type="PROSITE" id="PS50212">
    <property type="entry name" value="RASGEF_NTER"/>
    <property type="match status" value="1"/>
</dbReference>
<dbReference type="GO" id="GO:0005085">
    <property type="term" value="F:guanyl-nucleotide exchange factor activity"/>
    <property type="evidence" value="ECO:0007669"/>
    <property type="project" value="UniProtKB-KW"/>
</dbReference>